<name>F8E2Z0_CORRG</name>
<evidence type="ECO:0000256" key="6">
    <source>
        <dbReference type="SAM" id="MobiDB-lite"/>
    </source>
</evidence>
<dbReference type="InterPro" id="IPR011034">
    <property type="entry name" value="Formyl_transferase-like_C_sf"/>
</dbReference>
<dbReference type="CDD" id="cd08704">
    <property type="entry name" value="Met_tRNA_FMT_C"/>
    <property type="match status" value="1"/>
</dbReference>
<dbReference type="InterPro" id="IPR005793">
    <property type="entry name" value="Formyl_trans_C"/>
</dbReference>
<dbReference type="SUPFAM" id="SSF50486">
    <property type="entry name" value="FMT C-terminal domain-like"/>
    <property type="match status" value="1"/>
</dbReference>
<dbReference type="RefSeq" id="WP_013888465.1">
    <property type="nucleotide sequence ID" value="NC_015673.1"/>
</dbReference>
<dbReference type="Proteomes" id="UP000000492">
    <property type="component" value="Chromosome"/>
</dbReference>
<evidence type="ECO:0000313" key="10">
    <source>
        <dbReference type="Proteomes" id="UP000000492"/>
    </source>
</evidence>
<dbReference type="Pfam" id="PF00551">
    <property type="entry name" value="Formyl_trans_N"/>
    <property type="match status" value="1"/>
</dbReference>
<dbReference type="InterPro" id="IPR044135">
    <property type="entry name" value="Met-tRNA-FMT_C"/>
</dbReference>
<evidence type="ECO:0000256" key="4">
    <source>
        <dbReference type="ARBA" id="ARBA00022917"/>
    </source>
</evidence>
<feature type="domain" description="Formyl transferase N-terminal" evidence="7">
    <location>
        <begin position="1"/>
        <end position="188"/>
    </location>
</feature>
<reference evidence="9 10" key="1">
    <citation type="journal article" date="2012" name="BMC Genomics">
        <title>Complete genome sequence, lifestyle, and multi-drug resistance of the human pathogen Corynebacterium resistens DSM 45100 isolated from blood samples of a leukemia patient.</title>
        <authorList>
            <person name="Schroder J."/>
            <person name="Maus I."/>
            <person name="Meyer K."/>
            <person name="Wordemann S."/>
            <person name="Blom J."/>
            <person name="Jaenicke S."/>
            <person name="Schneider J."/>
            <person name="Trost E."/>
            <person name="Tauch A."/>
        </authorList>
    </citation>
    <scope>NUCLEOTIDE SEQUENCE [LARGE SCALE GENOMIC DNA]</scope>
    <source>
        <strain evidence="10">DSM 45100 / JCM 12819 / CCUG 50093 / GTC 2026 / SICGH 158</strain>
    </source>
</reference>
<comment type="similarity">
    <text evidence="1 5">Belongs to the Fmt family.</text>
</comment>
<dbReference type="InterPro" id="IPR041711">
    <property type="entry name" value="Met-tRNA-FMT_N"/>
</dbReference>
<evidence type="ECO:0000259" key="8">
    <source>
        <dbReference type="Pfam" id="PF02911"/>
    </source>
</evidence>
<evidence type="ECO:0000256" key="5">
    <source>
        <dbReference type="HAMAP-Rule" id="MF_00182"/>
    </source>
</evidence>
<dbReference type="HAMAP" id="MF_00182">
    <property type="entry name" value="Formyl_trans"/>
    <property type="match status" value="1"/>
</dbReference>
<sequence length="366" mass="38954">MKIIFAGTPEPAAATLEHLLADDRVEVVAVITQPDAKRGRGRALRPSAVAEVAEQHGLPVYKWATLKAETEDGRDARKRLATLSDEGAAAIAVVAYGNLIPADLLDVMEHGWINLHFSLLPRWRGAAPVQAAIAAGDGKTGASIFRIERGLDTGPVIATNSEQISLEDTADDLLTRLTYSGRELLADALVALGEGTATTTIQDDATATHAAKITSADAQIDWRLPSQVIQRVARAHTPAPGAWTVLEGQRYKIGLLLPATGGDAPALAPGQLHATKQHVWVGTATQTLQIIRIQPPGKKMMAAPDWARGQEELLSSEPVFDSPDAAEPKIPYEPHTVEAQAEHPTAESEHSAAMNVMARPDVEGEA</sequence>
<keyword evidence="10" id="KW-1185">Reference proteome</keyword>
<feature type="region of interest" description="Disordered" evidence="6">
    <location>
        <begin position="320"/>
        <end position="366"/>
    </location>
</feature>
<dbReference type="EC" id="2.1.2.9" evidence="2 5"/>
<gene>
    <name evidence="5 9" type="primary">fmt</name>
    <name evidence="9" type="ordered locus">CRES_1094</name>
</gene>
<dbReference type="InterPro" id="IPR002376">
    <property type="entry name" value="Formyl_transf_N"/>
</dbReference>
<evidence type="ECO:0000256" key="1">
    <source>
        <dbReference type="ARBA" id="ARBA00010699"/>
    </source>
</evidence>
<dbReference type="InterPro" id="IPR036477">
    <property type="entry name" value="Formyl_transf_N_sf"/>
</dbReference>
<dbReference type="CDD" id="cd08646">
    <property type="entry name" value="FMT_core_Met-tRNA-FMT_N"/>
    <property type="match status" value="1"/>
</dbReference>
<evidence type="ECO:0000256" key="3">
    <source>
        <dbReference type="ARBA" id="ARBA00022679"/>
    </source>
</evidence>
<protein>
    <recommendedName>
        <fullName evidence="2 5">Methionyl-tRNA formyltransferase</fullName>
        <ecNumber evidence="2 5">2.1.2.9</ecNumber>
    </recommendedName>
</protein>
<dbReference type="KEGG" id="crd:CRES_1094"/>
<comment type="function">
    <text evidence="5">Attaches a formyl group to the free amino group of methionyl-tRNA(fMet). The formyl group appears to play a dual role in the initiator identity of N-formylmethionyl-tRNA by promoting its recognition by IF2 and preventing the misappropriation of this tRNA by the elongation apparatus.</text>
</comment>
<keyword evidence="3 5" id="KW-0808">Transferase</keyword>
<evidence type="ECO:0000259" key="7">
    <source>
        <dbReference type="Pfam" id="PF00551"/>
    </source>
</evidence>
<dbReference type="STRING" id="662755.CRES_1094"/>
<feature type="binding site" evidence="5">
    <location>
        <begin position="118"/>
        <end position="121"/>
    </location>
    <ligand>
        <name>(6S)-5,6,7,8-tetrahydrofolate</name>
        <dbReference type="ChEBI" id="CHEBI:57453"/>
    </ligand>
</feature>
<feature type="domain" description="Formyl transferase C-terminal" evidence="8">
    <location>
        <begin position="212"/>
        <end position="310"/>
    </location>
</feature>
<dbReference type="GO" id="GO:0004479">
    <property type="term" value="F:methionyl-tRNA formyltransferase activity"/>
    <property type="evidence" value="ECO:0007669"/>
    <property type="project" value="UniProtKB-UniRule"/>
</dbReference>
<evidence type="ECO:0000256" key="2">
    <source>
        <dbReference type="ARBA" id="ARBA00012261"/>
    </source>
</evidence>
<dbReference type="PANTHER" id="PTHR11138">
    <property type="entry name" value="METHIONYL-TRNA FORMYLTRANSFERASE"/>
    <property type="match status" value="1"/>
</dbReference>
<dbReference type="EMBL" id="CP002857">
    <property type="protein sequence ID" value="AEI09450.1"/>
    <property type="molecule type" value="Genomic_DNA"/>
</dbReference>
<feature type="compositionally biased region" description="Basic and acidic residues" evidence="6">
    <location>
        <begin position="326"/>
        <end position="350"/>
    </location>
</feature>
<dbReference type="PANTHER" id="PTHR11138:SF5">
    <property type="entry name" value="METHIONYL-TRNA FORMYLTRANSFERASE, MITOCHONDRIAL"/>
    <property type="match status" value="1"/>
</dbReference>
<proteinExistence type="inferred from homology"/>
<dbReference type="InterPro" id="IPR005794">
    <property type="entry name" value="Fmt"/>
</dbReference>
<dbReference type="OrthoDB" id="9802815at2"/>
<dbReference type="Gene3D" id="3.40.50.12230">
    <property type="match status" value="1"/>
</dbReference>
<comment type="catalytic activity">
    <reaction evidence="5">
        <text>L-methionyl-tRNA(fMet) + (6R)-10-formyltetrahydrofolate = N-formyl-L-methionyl-tRNA(fMet) + (6S)-5,6,7,8-tetrahydrofolate + H(+)</text>
        <dbReference type="Rhea" id="RHEA:24380"/>
        <dbReference type="Rhea" id="RHEA-COMP:9952"/>
        <dbReference type="Rhea" id="RHEA-COMP:9953"/>
        <dbReference type="ChEBI" id="CHEBI:15378"/>
        <dbReference type="ChEBI" id="CHEBI:57453"/>
        <dbReference type="ChEBI" id="CHEBI:78530"/>
        <dbReference type="ChEBI" id="CHEBI:78844"/>
        <dbReference type="ChEBI" id="CHEBI:195366"/>
        <dbReference type="EC" id="2.1.2.9"/>
    </reaction>
</comment>
<dbReference type="Pfam" id="PF02911">
    <property type="entry name" value="Formyl_trans_C"/>
    <property type="match status" value="1"/>
</dbReference>
<dbReference type="GO" id="GO:0005829">
    <property type="term" value="C:cytosol"/>
    <property type="evidence" value="ECO:0007669"/>
    <property type="project" value="TreeGrafter"/>
</dbReference>
<dbReference type="eggNOG" id="COG0223">
    <property type="taxonomic scope" value="Bacteria"/>
</dbReference>
<evidence type="ECO:0000313" key="9">
    <source>
        <dbReference type="EMBL" id="AEI09450.1"/>
    </source>
</evidence>
<organism evidence="9 10">
    <name type="scientific">Corynebacterium resistens (strain DSM 45100 / JCM 12819 / GTC 2026 / SICGH 158)</name>
    <dbReference type="NCBI Taxonomy" id="662755"/>
    <lineage>
        <taxon>Bacteria</taxon>
        <taxon>Bacillati</taxon>
        <taxon>Actinomycetota</taxon>
        <taxon>Actinomycetes</taxon>
        <taxon>Mycobacteriales</taxon>
        <taxon>Corynebacteriaceae</taxon>
        <taxon>Corynebacterium</taxon>
    </lineage>
</organism>
<dbReference type="HOGENOM" id="CLU_033347_1_0_11"/>
<accession>F8E2Z0</accession>
<dbReference type="AlphaFoldDB" id="F8E2Z0"/>
<dbReference type="SUPFAM" id="SSF53328">
    <property type="entry name" value="Formyltransferase"/>
    <property type="match status" value="1"/>
</dbReference>
<keyword evidence="4 5" id="KW-0648">Protein biosynthesis</keyword>
<dbReference type="NCBIfam" id="TIGR00460">
    <property type="entry name" value="fmt"/>
    <property type="match status" value="1"/>
</dbReference>